<sequence length="463" mass="52005">MTRHHRTGRDTAHYAIVVLPLLILCGMFAASMLQWRSERAKLDEAVEIIVGPGKTLNYSTMPRLYDERTSDESTATWKAVLAASEAHNAKYGGPFAWSNGDESYDDLVPPGQTWPVAEIMSRYASDAKPILEQIEPLMDSDETIWVPIVFEGTTTNLNEVQQMRSVARVLHYSFLDAVHQGENARAIRMLEMSDRLFGRNYQSSFLVDELVRIACYSIMLNDVRESTANGIWSDDERRQLTTIISKPIDWDDAWQQSMEAEMLCILPAIVANDLGGMARHTGIPTMPFQFSPSTLRAIVENQHSLALVRGAGTSRHVEDVERANNRLASDSASNNSSKNASIDRWMQLATLDSDWIMAMVAPAYQSFASAFRRTANEHRFTRTVVAIGDYQSKFDKWPESLSDLADVGLAQSETAAFDGGPFHYEIGDKEVTIYDQNLVDRMYAEVGRKAEKIVMVKQPNTEE</sequence>
<comment type="caution">
    <text evidence="2">The sequence shown here is derived from an EMBL/GenBank/DDBJ whole genome shotgun (WGS) entry which is preliminary data.</text>
</comment>
<evidence type="ECO:0000313" key="2">
    <source>
        <dbReference type="EMBL" id="TWU56630.1"/>
    </source>
</evidence>
<keyword evidence="1" id="KW-1133">Transmembrane helix</keyword>
<dbReference type="RefSeq" id="WP_146457850.1">
    <property type="nucleotide sequence ID" value="NZ_SJPW01000003.1"/>
</dbReference>
<dbReference type="AlphaFoldDB" id="A0A5C6F7S7"/>
<name>A0A5C6F7S7_9BACT</name>
<keyword evidence="3" id="KW-1185">Reference proteome</keyword>
<dbReference type="Proteomes" id="UP000318288">
    <property type="component" value="Unassembled WGS sequence"/>
</dbReference>
<keyword evidence="1" id="KW-0812">Transmembrane</keyword>
<protein>
    <submittedName>
        <fullName evidence="2">Uncharacterized protein</fullName>
    </submittedName>
</protein>
<organism evidence="2 3">
    <name type="scientific">Rubripirellula tenax</name>
    <dbReference type="NCBI Taxonomy" id="2528015"/>
    <lineage>
        <taxon>Bacteria</taxon>
        <taxon>Pseudomonadati</taxon>
        <taxon>Planctomycetota</taxon>
        <taxon>Planctomycetia</taxon>
        <taxon>Pirellulales</taxon>
        <taxon>Pirellulaceae</taxon>
        <taxon>Rubripirellula</taxon>
    </lineage>
</organism>
<dbReference type="OrthoDB" id="246496at2"/>
<reference evidence="2 3" key="1">
    <citation type="submission" date="2019-02" db="EMBL/GenBank/DDBJ databases">
        <title>Deep-cultivation of Planctomycetes and their phenomic and genomic characterization uncovers novel biology.</title>
        <authorList>
            <person name="Wiegand S."/>
            <person name="Jogler M."/>
            <person name="Boedeker C."/>
            <person name="Pinto D."/>
            <person name="Vollmers J."/>
            <person name="Rivas-Marin E."/>
            <person name="Kohn T."/>
            <person name="Peeters S.H."/>
            <person name="Heuer A."/>
            <person name="Rast P."/>
            <person name="Oberbeckmann S."/>
            <person name="Bunk B."/>
            <person name="Jeske O."/>
            <person name="Meyerdierks A."/>
            <person name="Storesund J.E."/>
            <person name="Kallscheuer N."/>
            <person name="Luecker S."/>
            <person name="Lage O.M."/>
            <person name="Pohl T."/>
            <person name="Merkel B.J."/>
            <person name="Hornburger P."/>
            <person name="Mueller R.-W."/>
            <person name="Bruemmer F."/>
            <person name="Labrenz M."/>
            <person name="Spormann A.M."/>
            <person name="Op Den Camp H."/>
            <person name="Overmann J."/>
            <person name="Amann R."/>
            <person name="Jetten M.S.M."/>
            <person name="Mascher T."/>
            <person name="Medema M.H."/>
            <person name="Devos D.P."/>
            <person name="Kaster A.-K."/>
            <person name="Ovreas L."/>
            <person name="Rohde M."/>
            <person name="Galperin M.Y."/>
            <person name="Jogler C."/>
        </authorList>
    </citation>
    <scope>NUCLEOTIDE SEQUENCE [LARGE SCALE GENOMIC DNA]</scope>
    <source>
        <strain evidence="2 3">Poly51</strain>
    </source>
</reference>
<proteinExistence type="predicted"/>
<evidence type="ECO:0000256" key="1">
    <source>
        <dbReference type="SAM" id="Phobius"/>
    </source>
</evidence>
<dbReference type="EMBL" id="SJPW01000003">
    <property type="protein sequence ID" value="TWU56630.1"/>
    <property type="molecule type" value="Genomic_DNA"/>
</dbReference>
<feature type="transmembrane region" description="Helical" evidence="1">
    <location>
        <begin position="12"/>
        <end position="35"/>
    </location>
</feature>
<accession>A0A5C6F7S7</accession>
<gene>
    <name evidence="2" type="ORF">Poly51_25460</name>
</gene>
<keyword evidence="1" id="KW-0472">Membrane</keyword>
<evidence type="ECO:0000313" key="3">
    <source>
        <dbReference type="Proteomes" id="UP000318288"/>
    </source>
</evidence>